<dbReference type="FunFam" id="1.10.10.10:FF:000001">
    <property type="entry name" value="LysR family transcriptional regulator"/>
    <property type="match status" value="1"/>
</dbReference>
<feature type="domain" description="HTH lysR-type" evidence="5">
    <location>
        <begin position="1"/>
        <end position="60"/>
    </location>
</feature>
<dbReference type="InterPro" id="IPR005119">
    <property type="entry name" value="LysR_subst-bd"/>
</dbReference>
<organism evidence="6 7">
    <name type="scientific">Pararhodospirillum photometricum DSM 122</name>
    <dbReference type="NCBI Taxonomy" id="1150469"/>
    <lineage>
        <taxon>Bacteria</taxon>
        <taxon>Pseudomonadati</taxon>
        <taxon>Pseudomonadota</taxon>
        <taxon>Alphaproteobacteria</taxon>
        <taxon>Rhodospirillales</taxon>
        <taxon>Rhodospirillaceae</taxon>
        <taxon>Pararhodospirillum</taxon>
    </lineage>
</organism>
<evidence type="ECO:0000256" key="4">
    <source>
        <dbReference type="ARBA" id="ARBA00023163"/>
    </source>
</evidence>
<dbReference type="Gene3D" id="1.10.10.10">
    <property type="entry name" value="Winged helix-like DNA-binding domain superfamily/Winged helix DNA-binding domain"/>
    <property type="match status" value="1"/>
</dbReference>
<name>H6SJR0_PARPM</name>
<protein>
    <submittedName>
        <fullName evidence="6">Transcriptional regulator, LysR family</fullName>
    </submittedName>
</protein>
<gene>
    <name evidence="6" type="ORF">RSPPHO_01599</name>
</gene>
<dbReference type="RefSeq" id="WP_014414864.1">
    <property type="nucleotide sequence ID" value="NC_017059.1"/>
</dbReference>
<dbReference type="FunFam" id="3.40.190.290:FF:000001">
    <property type="entry name" value="Transcriptional regulator, LysR family"/>
    <property type="match status" value="1"/>
</dbReference>
<dbReference type="Proteomes" id="UP000033220">
    <property type="component" value="Chromosome DSM 122"/>
</dbReference>
<keyword evidence="3" id="KW-0238">DNA-binding</keyword>
<dbReference type="PROSITE" id="PS50931">
    <property type="entry name" value="HTH_LYSR"/>
    <property type="match status" value="1"/>
</dbReference>
<dbReference type="STRING" id="1150469.RSPPHO_01599"/>
<dbReference type="PATRIC" id="fig|1150469.3.peg.1801"/>
<dbReference type="SUPFAM" id="SSF46785">
    <property type="entry name" value="Winged helix' DNA-binding domain"/>
    <property type="match status" value="1"/>
</dbReference>
<dbReference type="GO" id="GO:0006351">
    <property type="term" value="P:DNA-templated transcription"/>
    <property type="evidence" value="ECO:0007669"/>
    <property type="project" value="TreeGrafter"/>
</dbReference>
<dbReference type="PANTHER" id="PTHR30537">
    <property type="entry name" value="HTH-TYPE TRANSCRIPTIONAL REGULATOR"/>
    <property type="match status" value="1"/>
</dbReference>
<dbReference type="GO" id="GO:0003700">
    <property type="term" value="F:DNA-binding transcription factor activity"/>
    <property type="evidence" value="ECO:0007669"/>
    <property type="project" value="InterPro"/>
</dbReference>
<evidence type="ECO:0000313" key="7">
    <source>
        <dbReference type="Proteomes" id="UP000033220"/>
    </source>
</evidence>
<accession>H6SJR0</accession>
<dbReference type="InterPro" id="IPR000847">
    <property type="entry name" value="LysR_HTH_N"/>
</dbReference>
<proteinExistence type="inferred from homology"/>
<dbReference type="InterPro" id="IPR036388">
    <property type="entry name" value="WH-like_DNA-bd_sf"/>
</dbReference>
<dbReference type="OrthoDB" id="9812435at2"/>
<dbReference type="InterPro" id="IPR036390">
    <property type="entry name" value="WH_DNA-bd_sf"/>
</dbReference>
<evidence type="ECO:0000259" key="5">
    <source>
        <dbReference type="PROSITE" id="PS50931"/>
    </source>
</evidence>
<evidence type="ECO:0000256" key="3">
    <source>
        <dbReference type="ARBA" id="ARBA00023125"/>
    </source>
</evidence>
<dbReference type="PANTHER" id="PTHR30537:SF71">
    <property type="entry name" value="TRANSCRIPTIONAL REGULATORY PROTEIN"/>
    <property type="match status" value="1"/>
</dbReference>
<dbReference type="SUPFAM" id="SSF53850">
    <property type="entry name" value="Periplasmic binding protein-like II"/>
    <property type="match status" value="1"/>
</dbReference>
<dbReference type="GO" id="GO:0043565">
    <property type="term" value="F:sequence-specific DNA binding"/>
    <property type="evidence" value="ECO:0007669"/>
    <property type="project" value="TreeGrafter"/>
</dbReference>
<dbReference type="InterPro" id="IPR058163">
    <property type="entry name" value="LysR-type_TF_proteobact-type"/>
</dbReference>
<comment type="similarity">
    <text evidence="1">Belongs to the LysR transcriptional regulatory family.</text>
</comment>
<keyword evidence="7" id="KW-1185">Reference proteome</keyword>
<dbReference type="EMBL" id="HE663493">
    <property type="protein sequence ID" value="CCG08225.1"/>
    <property type="molecule type" value="Genomic_DNA"/>
</dbReference>
<evidence type="ECO:0000256" key="1">
    <source>
        <dbReference type="ARBA" id="ARBA00009437"/>
    </source>
</evidence>
<keyword evidence="2" id="KW-0805">Transcription regulation</keyword>
<reference evidence="6 7" key="1">
    <citation type="submission" date="2012-02" db="EMBL/GenBank/DDBJ databases">
        <title>Shotgun genome sequence of Phaeospirillum photometricum DSM 122.</title>
        <authorList>
            <person name="Duquesne K."/>
            <person name="Sturgis J."/>
        </authorList>
    </citation>
    <scope>NUCLEOTIDE SEQUENCE [LARGE SCALE GENOMIC DNA]</scope>
    <source>
        <strain evidence="7">DSM122</strain>
    </source>
</reference>
<dbReference type="Gene3D" id="3.40.190.290">
    <property type="match status" value="1"/>
</dbReference>
<dbReference type="Pfam" id="PF03466">
    <property type="entry name" value="LysR_substrate"/>
    <property type="match status" value="1"/>
</dbReference>
<evidence type="ECO:0000256" key="2">
    <source>
        <dbReference type="ARBA" id="ARBA00023015"/>
    </source>
</evidence>
<sequence>MNNRAGEMEVFVEAVDRGSFAGASRALGLSPSAVSKVVGRIEARLGTNLLIRSTRSLSLTQEGEIYLRRARNVLAEIDDTERSITSGSCSTPRGLLRVNASVPIAHCAITPLLPAFLARFPEIEIDLSLDDGMVDLIENRTDVAIRVGPLQDSGLKARKLLESRYAVVAAPSYLESAPPLRTPADIAQHQCIGFNFRRSMHEWPFRQREDDTMIYAPLRGRMRVNNGETVRRLALAGMGLARLARYHIEPDIEAGSLVTVLEDFNPGDIEPVSAVYVGHEHLAARIRAFVDFLAEHMAVGSKA</sequence>
<dbReference type="HOGENOM" id="CLU_039613_16_0_5"/>
<dbReference type="KEGG" id="rpm:RSPPHO_01599"/>
<keyword evidence="4" id="KW-0804">Transcription</keyword>
<dbReference type="AlphaFoldDB" id="H6SJR0"/>
<evidence type="ECO:0000313" key="6">
    <source>
        <dbReference type="EMBL" id="CCG08225.1"/>
    </source>
</evidence>
<dbReference type="Pfam" id="PF00126">
    <property type="entry name" value="HTH_1"/>
    <property type="match status" value="1"/>
</dbReference>
<dbReference type="eggNOG" id="COG0583">
    <property type="taxonomic scope" value="Bacteria"/>
</dbReference>